<organism evidence="2 3">
    <name type="scientific">Panicum virgatum</name>
    <name type="common">Blackwell switchgrass</name>
    <dbReference type="NCBI Taxonomy" id="38727"/>
    <lineage>
        <taxon>Eukaryota</taxon>
        <taxon>Viridiplantae</taxon>
        <taxon>Streptophyta</taxon>
        <taxon>Embryophyta</taxon>
        <taxon>Tracheophyta</taxon>
        <taxon>Spermatophyta</taxon>
        <taxon>Magnoliopsida</taxon>
        <taxon>Liliopsida</taxon>
        <taxon>Poales</taxon>
        <taxon>Poaceae</taxon>
        <taxon>PACMAD clade</taxon>
        <taxon>Panicoideae</taxon>
        <taxon>Panicodae</taxon>
        <taxon>Paniceae</taxon>
        <taxon>Panicinae</taxon>
        <taxon>Panicum</taxon>
        <taxon>Panicum sect. Hiantes</taxon>
    </lineage>
</organism>
<evidence type="ECO:0000256" key="1">
    <source>
        <dbReference type="SAM" id="MobiDB-lite"/>
    </source>
</evidence>
<dbReference type="AlphaFoldDB" id="A0A8T0W5T2"/>
<dbReference type="PANTHER" id="PTHR35545">
    <property type="entry name" value="F-BOX DOMAIN-CONTAINING PROTEIN"/>
    <property type="match status" value="1"/>
</dbReference>
<feature type="region of interest" description="Disordered" evidence="1">
    <location>
        <begin position="242"/>
        <end position="273"/>
    </location>
</feature>
<feature type="region of interest" description="Disordered" evidence="1">
    <location>
        <begin position="99"/>
        <end position="192"/>
    </location>
</feature>
<reference evidence="2 3" key="1">
    <citation type="submission" date="2020-05" db="EMBL/GenBank/DDBJ databases">
        <title>WGS assembly of Panicum virgatum.</title>
        <authorList>
            <person name="Lovell J.T."/>
            <person name="Jenkins J."/>
            <person name="Shu S."/>
            <person name="Juenger T.E."/>
            <person name="Schmutz J."/>
        </authorList>
    </citation>
    <scope>NUCLEOTIDE SEQUENCE [LARGE SCALE GENOMIC DNA]</scope>
    <source>
        <strain evidence="3">cv. AP13</strain>
    </source>
</reference>
<accession>A0A8T0W5T2</accession>
<feature type="compositionally biased region" description="Acidic residues" evidence="1">
    <location>
        <begin position="252"/>
        <end position="264"/>
    </location>
</feature>
<gene>
    <name evidence="2" type="ORF">PVAP13_2KG115016</name>
</gene>
<proteinExistence type="predicted"/>
<sequence length="273" mass="28417">MRPACPPPPTVQVDIEAVLRACEALETLHFHSCSFAAPSPAALRVDAPRSRRLRELAIMECSVERVDVVHLPGLENLTCDKWSSQACPVRFGPASAPLLKKRLPSSTGPKSIVSTAAAAAEPEQQEAHDDGGGGADGYDDGGLVLDDDHGSFVGDGGEGGDGDVRDGASAKVEDDDDESGGGGAAGMEKDDQDAESVLELLLPHILDLPAFRARAAAAVAQQEPALGFGFGWCPQRGVSLIEADSSSSSSSSDEEMSSVDEEIEDGARNSTDY</sequence>
<dbReference type="EMBL" id="CM029039">
    <property type="protein sequence ID" value="KAG2640704.1"/>
    <property type="molecule type" value="Genomic_DNA"/>
</dbReference>
<protein>
    <submittedName>
        <fullName evidence="2">Uncharacterized protein</fullName>
    </submittedName>
</protein>
<feature type="compositionally biased region" description="Low complexity" evidence="1">
    <location>
        <begin position="242"/>
        <end position="251"/>
    </location>
</feature>
<evidence type="ECO:0000313" key="3">
    <source>
        <dbReference type="Proteomes" id="UP000823388"/>
    </source>
</evidence>
<comment type="caution">
    <text evidence="2">The sequence shown here is derived from an EMBL/GenBank/DDBJ whole genome shotgun (WGS) entry which is preliminary data.</text>
</comment>
<feature type="compositionally biased region" description="Polar residues" evidence="1">
    <location>
        <begin position="104"/>
        <end position="114"/>
    </location>
</feature>
<dbReference type="Proteomes" id="UP000823388">
    <property type="component" value="Chromosome 2K"/>
</dbReference>
<keyword evidence="3" id="KW-1185">Reference proteome</keyword>
<dbReference type="PANTHER" id="PTHR35545:SF26">
    <property type="entry name" value="F-BOX DOMAIN-CONTAINING PROTEIN"/>
    <property type="match status" value="1"/>
</dbReference>
<feature type="compositionally biased region" description="Basic and acidic residues" evidence="1">
    <location>
        <begin position="162"/>
        <end position="172"/>
    </location>
</feature>
<evidence type="ECO:0000313" key="2">
    <source>
        <dbReference type="EMBL" id="KAG2640704.1"/>
    </source>
</evidence>
<name>A0A8T0W5T2_PANVG</name>